<dbReference type="InterPro" id="IPR003766">
    <property type="entry name" value="Uronate_isomerase"/>
</dbReference>
<evidence type="ECO:0000256" key="1">
    <source>
        <dbReference type="ARBA" id="ARBA00001165"/>
    </source>
</evidence>
<dbReference type="Proteomes" id="UP000319852">
    <property type="component" value="Chromosome"/>
</dbReference>
<protein>
    <recommendedName>
        <fullName evidence="5 7">Uronate isomerase</fullName>
        <ecNumber evidence="4 7">5.3.1.12</ecNumber>
    </recommendedName>
    <alternativeName>
        <fullName evidence="7">Glucuronate isomerase</fullName>
    </alternativeName>
    <alternativeName>
        <fullName evidence="7">Uronic isomerase</fullName>
    </alternativeName>
</protein>
<evidence type="ECO:0000256" key="6">
    <source>
        <dbReference type="ARBA" id="ARBA00023235"/>
    </source>
</evidence>
<proteinExistence type="inferred from homology"/>
<dbReference type="UniPathway" id="UPA00246"/>
<dbReference type="HAMAP" id="MF_00675">
    <property type="entry name" value="UxaC"/>
    <property type="match status" value="1"/>
</dbReference>
<reference evidence="8 9" key="1">
    <citation type="submission" date="2019-02" db="EMBL/GenBank/DDBJ databases">
        <title>Deep-cultivation of Planctomycetes and their phenomic and genomic characterization uncovers novel biology.</title>
        <authorList>
            <person name="Wiegand S."/>
            <person name="Jogler M."/>
            <person name="Boedeker C."/>
            <person name="Pinto D."/>
            <person name="Vollmers J."/>
            <person name="Rivas-Marin E."/>
            <person name="Kohn T."/>
            <person name="Peeters S.H."/>
            <person name="Heuer A."/>
            <person name="Rast P."/>
            <person name="Oberbeckmann S."/>
            <person name="Bunk B."/>
            <person name="Jeske O."/>
            <person name="Meyerdierks A."/>
            <person name="Storesund J.E."/>
            <person name="Kallscheuer N."/>
            <person name="Luecker S."/>
            <person name="Lage O.M."/>
            <person name="Pohl T."/>
            <person name="Merkel B.J."/>
            <person name="Hornburger P."/>
            <person name="Mueller R.-W."/>
            <person name="Bruemmer F."/>
            <person name="Labrenz M."/>
            <person name="Spormann A.M."/>
            <person name="Op den Camp H."/>
            <person name="Overmann J."/>
            <person name="Amann R."/>
            <person name="Jetten M.S.M."/>
            <person name="Mascher T."/>
            <person name="Medema M.H."/>
            <person name="Devos D.P."/>
            <person name="Kaster A.-K."/>
            <person name="Ovreas L."/>
            <person name="Rohde M."/>
            <person name="Galperin M.Y."/>
            <person name="Jogler C."/>
        </authorList>
    </citation>
    <scope>NUCLEOTIDE SEQUENCE [LARGE SCALE GENOMIC DNA]</scope>
    <source>
        <strain evidence="8 9">HG15A2</strain>
    </source>
</reference>
<dbReference type="PANTHER" id="PTHR30068">
    <property type="entry name" value="URONATE ISOMERASE"/>
    <property type="match status" value="1"/>
</dbReference>
<dbReference type="PANTHER" id="PTHR30068:SF4">
    <property type="entry name" value="URONATE ISOMERASE"/>
    <property type="match status" value="1"/>
</dbReference>
<keyword evidence="9" id="KW-1185">Reference proteome</keyword>
<evidence type="ECO:0000256" key="5">
    <source>
        <dbReference type="ARBA" id="ARBA00020555"/>
    </source>
</evidence>
<dbReference type="EMBL" id="CP036263">
    <property type="protein sequence ID" value="QDS99735.1"/>
    <property type="molecule type" value="Genomic_DNA"/>
</dbReference>
<comment type="catalytic activity">
    <reaction evidence="7">
        <text>aldehydo-D-galacturonate = keto-D-tagaturonate</text>
        <dbReference type="Rhea" id="RHEA:27702"/>
        <dbReference type="ChEBI" id="CHEBI:12952"/>
        <dbReference type="ChEBI" id="CHEBI:17886"/>
    </reaction>
</comment>
<dbReference type="GO" id="GO:0008880">
    <property type="term" value="F:glucuronate isomerase activity"/>
    <property type="evidence" value="ECO:0007669"/>
    <property type="project" value="UniProtKB-UniRule"/>
</dbReference>
<evidence type="ECO:0000256" key="4">
    <source>
        <dbReference type="ARBA" id="ARBA00012546"/>
    </source>
</evidence>
<organism evidence="8 9">
    <name type="scientific">Adhaeretor mobilis</name>
    <dbReference type="NCBI Taxonomy" id="1930276"/>
    <lineage>
        <taxon>Bacteria</taxon>
        <taxon>Pseudomonadati</taxon>
        <taxon>Planctomycetota</taxon>
        <taxon>Planctomycetia</taxon>
        <taxon>Pirellulales</taxon>
        <taxon>Lacipirellulaceae</taxon>
        <taxon>Adhaeretor</taxon>
    </lineage>
</organism>
<keyword evidence="6 7" id="KW-0413">Isomerase</keyword>
<gene>
    <name evidence="7 8" type="primary">uxaC</name>
    <name evidence="8" type="ORF">HG15A2_30640</name>
</gene>
<dbReference type="KEGG" id="amob:HG15A2_30640"/>
<comment type="pathway">
    <text evidence="2 7">Carbohydrate metabolism; pentose and glucuronate interconversion.</text>
</comment>
<name>A0A517MXX9_9BACT</name>
<accession>A0A517MXX9</accession>
<dbReference type="AlphaFoldDB" id="A0A517MXX9"/>
<dbReference type="GO" id="GO:0042840">
    <property type="term" value="P:D-glucuronate catabolic process"/>
    <property type="evidence" value="ECO:0007669"/>
    <property type="project" value="TreeGrafter"/>
</dbReference>
<evidence type="ECO:0000313" key="9">
    <source>
        <dbReference type="Proteomes" id="UP000319852"/>
    </source>
</evidence>
<dbReference type="EC" id="5.3.1.12" evidence="4 7"/>
<comment type="catalytic activity">
    <reaction evidence="1 7">
        <text>D-glucuronate = D-fructuronate</text>
        <dbReference type="Rhea" id="RHEA:13049"/>
        <dbReference type="ChEBI" id="CHEBI:58720"/>
        <dbReference type="ChEBI" id="CHEBI:59863"/>
        <dbReference type="EC" id="5.3.1.12"/>
    </reaction>
</comment>
<dbReference type="InterPro" id="IPR032466">
    <property type="entry name" value="Metal_Hydrolase"/>
</dbReference>
<evidence type="ECO:0000256" key="2">
    <source>
        <dbReference type="ARBA" id="ARBA00004892"/>
    </source>
</evidence>
<dbReference type="SUPFAM" id="SSF51556">
    <property type="entry name" value="Metallo-dependent hydrolases"/>
    <property type="match status" value="1"/>
</dbReference>
<sequence length="490" mass="55210">MGGTRIDPSNVVVTTTANDPQTAMPFIHDDFLLTTETARRLYHDFAENEPILDYHTHLSPKEIATNHRFENLAEIWLGGDHYKWRAMRANGIDEQRITGDADPYDKYLAWAETVPRTLRNPLYHWTHLELKRYFDIEELLGPDTAESIWKRANERLASEDLSAHGILKKFNVKVVCTTDDPVDDLAHHREIANGDCPTEVYPTFRPDRALWVDRPDAFNPWVSQLATAADIEIADFDAFLNALDQRHAYFHEMGGRLSDHDVTKVLADACSQEAAAGIFANALKGKAADADLQEQFGAFMMLFFGRLDAKRGWTKQLHIGALRNNSTRLMREVGADAGCDSIGDMPSVAALSSYLDQLDQEDALPQTILYNLNPSANFSVGSVIGNFQDGRAAGKLQWGAGWWFNDQWDGMTRHLDDLSNLGLLSRFVGMLTDSRSLLSYPRHEYYRRCLCELLGSDIERGALPRDMEMVGSMVRDLCYGNARDYLGLGV</sequence>
<evidence type="ECO:0000256" key="7">
    <source>
        <dbReference type="HAMAP-Rule" id="MF_00675"/>
    </source>
</evidence>
<dbReference type="Pfam" id="PF02614">
    <property type="entry name" value="UxaC"/>
    <property type="match status" value="1"/>
</dbReference>
<dbReference type="Gene3D" id="3.20.20.140">
    <property type="entry name" value="Metal-dependent hydrolases"/>
    <property type="match status" value="1"/>
</dbReference>
<evidence type="ECO:0000256" key="3">
    <source>
        <dbReference type="ARBA" id="ARBA00008397"/>
    </source>
</evidence>
<evidence type="ECO:0000313" key="8">
    <source>
        <dbReference type="EMBL" id="QDS99735.1"/>
    </source>
</evidence>
<dbReference type="NCBIfam" id="NF002794">
    <property type="entry name" value="PRK02925.1"/>
    <property type="match status" value="1"/>
</dbReference>
<dbReference type="Gene3D" id="1.10.2020.10">
    <property type="entry name" value="uronate isomerase, domain 2, chain A"/>
    <property type="match status" value="1"/>
</dbReference>
<comment type="similarity">
    <text evidence="3 7">Belongs to the metallo-dependent hydrolases superfamily. Uronate isomerase family.</text>
</comment>
<dbReference type="GO" id="GO:0019698">
    <property type="term" value="P:D-galacturonate catabolic process"/>
    <property type="evidence" value="ECO:0007669"/>
    <property type="project" value="TreeGrafter"/>
</dbReference>